<proteinExistence type="predicted"/>
<dbReference type="AlphaFoldDB" id="A0AAN6MRB7"/>
<comment type="caution">
    <text evidence="1">The sequence shown here is derived from an EMBL/GenBank/DDBJ whole genome shotgun (WGS) entry which is preliminary data.</text>
</comment>
<reference evidence="1" key="1">
    <citation type="journal article" date="2023" name="Mol. Phylogenet. Evol.">
        <title>Genome-scale phylogeny and comparative genomics of the fungal order Sordariales.</title>
        <authorList>
            <person name="Hensen N."/>
            <person name="Bonometti L."/>
            <person name="Westerberg I."/>
            <person name="Brannstrom I.O."/>
            <person name="Guillou S."/>
            <person name="Cros-Aarteil S."/>
            <person name="Calhoun S."/>
            <person name="Haridas S."/>
            <person name="Kuo A."/>
            <person name="Mondo S."/>
            <person name="Pangilinan J."/>
            <person name="Riley R."/>
            <person name="LaButti K."/>
            <person name="Andreopoulos B."/>
            <person name="Lipzen A."/>
            <person name="Chen C."/>
            <person name="Yan M."/>
            <person name="Daum C."/>
            <person name="Ng V."/>
            <person name="Clum A."/>
            <person name="Steindorff A."/>
            <person name="Ohm R.A."/>
            <person name="Martin F."/>
            <person name="Silar P."/>
            <person name="Natvig D.O."/>
            <person name="Lalanne C."/>
            <person name="Gautier V."/>
            <person name="Ament-Velasquez S.L."/>
            <person name="Kruys A."/>
            <person name="Hutchinson M.I."/>
            <person name="Powell A.J."/>
            <person name="Barry K."/>
            <person name="Miller A.N."/>
            <person name="Grigoriev I.V."/>
            <person name="Debuchy R."/>
            <person name="Gladieux P."/>
            <person name="Hiltunen Thoren M."/>
            <person name="Johannesson H."/>
        </authorList>
    </citation>
    <scope>NUCLEOTIDE SEQUENCE</scope>
    <source>
        <strain evidence="1">CBS 103.79</strain>
    </source>
</reference>
<reference evidence="1" key="2">
    <citation type="submission" date="2023-05" db="EMBL/GenBank/DDBJ databases">
        <authorList>
            <consortium name="Lawrence Berkeley National Laboratory"/>
            <person name="Steindorff A."/>
            <person name="Hensen N."/>
            <person name="Bonometti L."/>
            <person name="Westerberg I."/>
            <person name="Brannstrom I.O."/>
            <person name="Guillou S."/>
            <person name="Cros-Aarteil S."/>
            <person name="Calhoun S."/>
            <person name="Haridas S."/>
            <person name="Kuo A."/>
            <person name="Mondo S."/>
            <person name="Pangilinan J."/>
            <person name="Riley R."/>
            <person name="Labutti K."/>
            <person name="Andreopoulos B."/>
            <person name="Lipzen A."/>
            <person name="Chen C."/>
            <person name="Yanf M."/>
            <person name="Daum C."/>
            <person name="Ng V."/>
            <person name="Clum A."/>
            <person name="Ohm R."/>
            <person name="Martin F."/>
            <person name="Silar P."/>
            <person name="Natvig D."/>
            <person name="Lalanne C."/>
            <person name="Gautier V."/>
            <person name="Ament-Velasquez S.L."/>
            <person name="Kruys A."/>
            <person name="Hutchinson M.I."/>
            <person name="Powell A.J."/>
            <person name="Barry K."/>
            <person name="Miller A.N."/>
            <person name="Grigoriev I.V."/>
            <person name="Debuchy R."/>
            <person name="Gladieux P."/>
            <person name="Thoren M.H."/>
            <person name="Johannesson H."/>
        </authorList>
    </citation>
    <scope>NUCLEOTIDE SEQUENCE</scope>
    <source>
        <strain evidence="1">CBS 103.79</strain>
    </source>
</reference>
<evidence type="ECO:0000313" key="1">
    <source>
        <dbReference type="EMBL" id="KAK3905602.1"/>
    </source>
</evidence>
<organism evidence="1 2">
    <name type="scientific">Staphylotrichum tortipilum</name>
    <dbReference type="NCBI Taxonomy" id="2831512"/>
    <lineage>
        <taxon>Eukaryota</taxon>
        <taxon>Fungi</taxon>
        <taxon>Dikarya</taxon>
        <taxon>Ascomycota</taxon>
        <taxon>Pezizomycotina</taxon>
        <taxon>Sordariomycetes</taxon>
        <taxon>Sordariomycetidae</taxon>
        <taxon>Sordariales</taxon>
        <taxon>Chaetomiaceae</taxon>
        <taxon>Staphylotrichum</taxon>
    </lineage>
</organism>
<protein>
    <submittedName>
        <fullName evidence="1">Uncharacterized protein</fullName>
    </submittedName>
</protein>
<dbReference type="EMBL" id="MU855352">
    <property type="protein sequence ID" value="KAK3905602.1"/>
    <property type="molecule type" value="Genomic_DNA"/>
</dbReference>
<dbReference type="Proteomes" id="UP001303889">
    <property type="component" value="Unassembled WGS sequence"/>
</dbReference>
<keyword evidence="2" id="KW-1185">Reference proteome</keyword>
<sequence length="349" mass="39037">MSVLGPGTFNVAWRGFPTGLRVLYRRRCLLEMLERDSPVLAVCEVCELLHSSLPLPTPPLPGDKSNLWCENPDDRLHLSGNVTITRAFVRKVTLLRRAGHDVSTFLAALARTTPTRPRRGAYRFVMDDQARAVGESFLLRRQLFITRATPFRGGIPSVQDLVSLRGPQLDLDRSQLENLTMPATCKARRKHTDPSAHLAECYPNDVTPPGGALAPTRECLLSHPVKCCCPVESAFKGHVGGHLRCFTDHCISVLPAPQCGWGRVLVFTAWRDLGDGITRYDCSVNDAKWRIKPRPDKKYDPDDDAREFLGSQVGEVYKKYEDVEEGTAAYTLELRRHVAEMLFGVSLKD</sequence>
<accession>A0AAN6MRB7</accession>
<name>A0AAN6MRB7_9PEZI</name>
<evidence type="ECO:0000313" key="2">
    <source>
        <dbReference type="Proteomes" id="UP001303889"/>
    </source>
</evidence>
<gene>
    <name evidence="1" type="ORF">C8A05DRAFT_30548</name>
</gene>